<dbReference type="PRINTS" id="PR00455">
    <property type="entry name" value="HTHTETR"/>
</dbReference>
<evidence type="ECO:0000313" key="7">
    <source>
        <dbReference type="Proteomes" id="UP000467428"/>
    </source>
</evidence>
<accession>A0A7I7RXZ4</accession>
<dbReference type="PROSITE" id="PS50977">
    <property type="entry name" value="HTH_TETR_2"/>
    <property type="match status" value="1"/>
</dbReference>
<dbReference type="Pfam" id="PF00440">
    <property type="entry name" value="TetR_N"/>
    <property type="match status" value="1"/>
</dbReference>
<dbReference type="GO" id="GO:0000976">
    <property type="term" value="F:transcription cis-regulatory region binding"/>
    <property type="evidence" value="ECO:0007669"/>
    <property type="project" value="TreeGrafter"/>
</dbReference>
<evidence type="ECO:0000259" key="5">
    <source>
        <dbReference type="PROSITE" id="PS50977"/>
    </source>
</evidence>
<evidence type="ECO:0000256" key="2">
    <source>
        <dbReference type="ARBA" id="ARBA00023125"/>
    </source>
</evidence>
<feature type="domain" description="HTH tetR-type" evidence="5">
    <location>
        <begin position="15"/>
        <end position="75"/>
    </location>
</feature>
<dbReference type="Gene3D" id="1.10.357.10">
    <property type="entry name" value="Tetracycline Repressor, domain 2"/>
    <property type="match status" value="1"/>
</dbReference>
<proteinExistence type="predicted"/>
<dbReference type="Proteomes" id="UP000467428">
    <property type="component" value="Chromosome"/>
</dbReference>
<geneLocation type="plasmid" evidence="7">
    <name>pjcm18538 dna</name>
</geneLocation>
<sequence>MPSPARGLTQTQRVELSARRLVEAAASLIVEKGWEATTAAEIGRRAGYSRAMVHARYGSKEAILDTLFRDTYEARLDATPVAGADGLTTALRHVDRIIELYAEDTAFTRAVFVLAFEAVKSTSPVRSRMQQWLTGGAATVEAGLRAGLADGSVRDGIDVEAATADISTAGLGVVYQWILFDDSYPLDRALNSLRERIIADYVRPARRRRT</sequence>
<keyword evidence="3" id="KW-0804">Transcription</keyword>
<dbReference type="PANTHER" id="PTHR30055">
    <property type="entry name" value="HTH-TYPE TRANSCRIPTIONAL REGULATOR RUTR"/>
    <property type="match status" value="1"/>
</dbReference>
<dbReference type="SUPFAM" id="SSF48498">
    <property type="entry name" value="Tetracyclin repressor-like, C-terminal domain"/>
    <property type="match status" value="1"/>
</dbReference>
<dbReference type="InterPro" id="IPR001647">
    <property type="entry name" value="HTH_TetR"/>
</dbReference>
<dbReference type="PANTHER" id="PTHR30055:SF234">
    <property type="entry name" value="HTH-TYPE TRANSCRIPTIONAL REGULATOR BETI"/>
    <property type="match status" value="1"/>
</dbReference>
<dbReference type="RefSeq" id="WP_163918362.1">
    <property type="nucleotide sequence ID" value="NZ_AP022593.1"/>
</dbReference>
<keyword evidence="2 4" id="KW-0238">DNA-binding</keyword>
<dbReference type="InterPro" id="IPR011075">
    <property type="entry name" value="TetR_C"/>
</dbReference>
<dbReference type="KEGG" id="marz:MARA_20730"/>
<dbReference type="AlphaFoldDB" id="A0A7I7RXZ4"/>
<organism evidence="6 7">
    <name type="scientific">Mycolicibacterium arabiense</name>
    <dbReference type="NCBI Taxonomy" id="1286181"/>
    <lineage>
        <taxon>Bacteria</taxon>
        <taxon>Bacillati</taxon>
        <taxon>Actinomycetota</taxon>
        <taxon>Actinomycetes</taxon>
        <taxon>Mycobacteriales</taxon>
        <taxon>Mycobacteriaceae</taxon>
        <taxon>Mycolicibacterium</taxon>
    </lineage>
</organism>
<evidence type="ECO:0000256" key="4">
    <source>
        <dbReference type="PROSITE-ProRule" id="PRU00335"/>
    </source>
</evidence>
<dbReference type="InterPro" id="IPR009057">
    <property type="entry name" value="Homeodomain-like_sf"/>
</dbReference>
<feature type="DNA-binding region" description="H-T-H motif" evidence="4">
    <location>
        <begin position="38"/>
        <end position="57"/>
    </location>
</feature>
<evidence type="ECO:0000256" key="1">
    <source>
        <dbReference type="ARBA" id="ARBA00023015"/>
    </source>
</evidence>
<name>A0A7I7RXZ4_9MYCO</name>
<dbReference type="InterPro" id="IPR036271">
    <property type="entry name" value="Tet_transcr_reg_TetR-rel_C_sf"/>
</dbReference>
<dbReference type="GO" id="GO:0003700">
    <property type="term" value="F:DNA-binding transcription factor activity"/>
    <property type="evidence" value="ECO:0007669"/>
    <property type="project" value="TreeGrafter"/>
</dbReference>
<evidence type="ECO:0000313" key="6">
    <source>
        <dbReference type="EMBL" id="BBY48605.1"/>
    </source>
</evidence>
<dbReference type="EMBL" id="AP022593">
    <property type="protein sequence ID" value="BBY48605.1"/>
    <property type="molecule type" value="Genomic_DNA"/>
</dbReference>
<keyword evidence="1" id="KW-0805">Transcription regulation</keyword>
<dbReference type="Pfam" id="PF16925">
    <property type="entry name" value="TetR_C_13"/>
    <property type="match status" value="1"/>
</dbReference>
<gene>
    <name evidence="6" type="ORF">MARA_20730</name>
</gene>
<keyword evidence="7" id="KW-1185">Reference proteome</keyword>
<dbReference type="SUPFAM" id="SSF46689">
    <property type="entry name" value="Homeodomain-like"/>
    <property type="match status" value="1"/>
</dbReference>
<protein>
    <submittedName>
        <fullName evidence="6">TetR family transcriptional regulator</fullName>
    </submittedName>
</protein>
<evidence type="ECO:0000256" key="3">
    <source>
        <dbReference type="ARBA" id="ARBA00023163"/>
    </source>
</evidence>
<reference evidence="6 7" key="1">
    <citation type="journal article" date="2019" name="Emerg. Microbes Infect.">
        <title>Comprehensive subspecies identification of 175 nontuberculous mycobacteria species based on 7547 genomic profiles.</title>
        <authorList>
            <person name="Matsumoto Y."/>
            <person name="Kinjo T."/>
            <person name="Motooka D."/>
            <person name="Nabeya D."/>
            <person name="Jung N."/>
            <person name="Uechi K."/>
            <person name="Horii T."/>
            <person name="Iida T."/>
            <person name="Fujita J."/>
            <person name="Nakamura S."/>
        </authorList>
    </citation>
    <scope>NUCLEOTIDE SEQUENCE [LARGE SCALE GENOMIC DNA]</scope>
    <source>
        <strain evidence="6 7">JCM 18538</strain>
    </source>
</reference>
<dbReference type="InterPro" id="IPR050109">
    <property type="entry name" value="HTH-type_TetR-like_transc_reg"/>
</dbReference>